<evidence type="ECO:0000313" key="1">
    <source>
        <dbReference type="EMBL" id="NYE49553.1"/>
    </source>
</evidence>
<keyword evidence="2" id="KW-1185">Reference proteome</keyword>
<organism evidence="1 2">
    <name type="scientific">Spinactinospora alkalitolerans</name>
    <dbReference type="NCBI Taxonomy" id="687207"/>
    <lineage>
        <taxon>Bacteria</taxon>
        <taxon>Bacillati</taxon>
        <taxon>Actinomycetota</taxon>
        <taxon>Actinomycetes</taxon>
        <taxon>Streptosporangiales</taxon>
        <taxon>Nocardiopsidaceae</taxon>
        <taxon>Spinactinospora</taxon>
    </lineage>
</organism>
<gene>
    <name evidence="1" type="ORF">HDA32_004673</name>
</gene>
<dbReference type="RefSeq" id="WP_179645197.1">
    <property type="nucleotide sequence ID" value="NZ_BAAAYY010000046.1"/>
</dbReference>
<dbReference type="EMBL" id="JACCCC010000001">
    <property type="protein sequence ID" value="NYE49553.1"/>
    <property type="molecule type" value="Genomic_DNA"/>
</dbReference>
<proteinExistence type="predicted"/>
<name>A0A852U3R0_9ACTN</name>
<evidence type="ECO:0000313" key="2">
    <source>
        <dbReference type="Proteomes" id="UP000589036"/>
    </source>
</evidence>
<dbReference type="Proteomes" id="UP000589036">
    <property type="component" value="Unassembled WGS sequence"/>
</dbReference>
<accession>A0A852U3R0</accession>
<dbReference type="AlphaFoldDB" id="A0A852U3R0"/>
<protein>
    <submittedName>
        <fullName evidence="1">Uncharacterized protein</fullName>
    </submittedName>
</protein>
<reference evidence="1 2" key="1">
    <citation type="submission" date="2020-07" db="EMBL/GenBank/DDBJ databases">
        <title>Sequencing the genomes of 1000 actinobacteria strains.</title>
        <authorList>
            <person name="Klenk H.-P."/>
        </authorList>
    </citation>
    <scope>NUCLEOTIDE SEQUENCE [LARGE SCALE GENOMIC DNA]</scope>
    <source>
        <strain evidence="1 2">CXB654</strain>
    </source>
</reference>
<sequence>MGHRHPSRLQDAEIAHPRARWLLRAELAYCKECMNQGEKEALSDLRPEGMFDSLWQGWILQQVAKWRDPKRKSAFPAMVSGLAPPHEVASLHILTRECMWLCSVHGARGTKVDSSAVLDALSQMSRNDRSLVLDDVLDGLAEGNAVA</sequence>
<comment type="caution">
    <text evidence="1">The sequence shown here is derived from an EMBL/GenBank/DDBJ whole genome shotgun (WGS) entry which is preliminary data.</text>
</comment>